<dbReference type="Pfam" id="PF13519">
    <property type="entry name" value="VWA_2"/>
    <property type="match status" value="1"/>
</dbReference>
<accession>A0A1M3L167</accession>
<evidence type="ECO:0000256" key="1">
    <source>
        <dbReference type="ARBA" id="ARBA00004138"/>
    </source>
</evidence>
<dbReference type="Proteomes" id="UP000184233">
    <property type="component" value="Unassembled WGS sequence"/>
</dbReference>
<dbReference type="InterPro" id="IPR036465">
    <property type="entry name" value="vWFA_dom_sf"/>
</dbReference>
<feature type="chain" id="PRO_5009894992" description="VWFA domain-containing protein" evidence="6">
    <location>
        <begin position="20"/>
        <end position="1277"/>
    </location>
</feature>
<evidence type="ECO:0000256" key="6">
    <source>
        <dbReference type="SAM" id="SignalP"/>
    </source>
</evidence>
<dbReference type="CDD" id="cd00198">
    <property type="entry name" value="vWFA"/>
    <property type="match status" value="1"/>
</dbReference>
<dbReference type="InterPro" id="IPR053879">
    <property type="entry name" value="HYDIN_VesB_CFA65-like_Ig"/>
</dbReference>
<evidence type="ECO:0000313" key="9">
    <source>
        <dbReference type="Proteomes" id="UP000184233"/>
    </source>
</evidence>
<dbReference type="PANTHER" id="PTHR19879:SF9">
    <property type="entry name" value="TRANSCRIPTION INITIATION FACTOR TFIID SUBUNIT 5"/>
    <property type="match status" value="1"/>
</dbReference>
<dbReference type="AlphaFoldDB" id="A0A1M3L167"/>
<dbReference type="GO" id="GO:0005737">
    <property type="term" value="C:cytoplasm"/>
    <property type="evidence" value="ECO:0007669"/>
    <property type="project" value="UniProtKB-SubCell"/>
</dbReference>
<comment type="caution">
    <text evidence="8">The sequence shown here is derived from an EMBL/GenBank/DDBJ whole genome shotgun (WGS) entry which is preliminary data.</text>
</comment>
<reference evidence="8 9" key="1">
    <citation type="submission" date="2016-09" db="EMBL/GenBank/DDBJ databases">
        <title>Genome-resolved meta-omics ties microbial dynamics to process performance in biotechnology for thiocyanate degradation.</title>
        <authorList>
            <person name="Kantor R.S."/>
            <person name="Huddy R.J."/>
            <person name="Iyer R."/>
            <person name="Thomas B.C."/>
            <person name="Brown C.T."/>
            <person name="Anantharaman K."/>
            <person name="Tringe S."/>
            <person name="Hettich R.L."/>
            <person name="Harrison S.T."/>
            <person name="Banfield J.F."/>
        </authorList>
    </citation>
    <scope>NUCLEOTIDE SEQUENCE [LARGE SCALE GENOMIC DNA]</scope>
    <source>
        <strain evidence="8">59-99</strain>
    </source>
</reference>
<sequence length="1277" mass="136203">MKNLAFLLCLSIATFTATAQRTSTHIGGVRYDRHPTARAQVMHLDQTTARLLPMAATDIRILDQGRTYNVDSISCPEPGTSLPISSVLTIDVSGSMAKGAPNISLARAAADAWIDALGNGSECAITSFDHRHYLNIDFTSDKTHLSNVLTDIQPRGGTNYEQAFVGDPYGGLRVAATGRHRRVLVFLTDGLGEGRMDHILAAAREANTTVYCVSLGMTMPGILKNVAEETGGLWFENVTTVAEAVMAYKRIHTAATTNNGCTIWWTPSAACGPVRNVTFIVGSDTVSAPLRTPDSLVARATIVPASASFGIVPAGATATRTVAIKATNAAVRIDRIAAASPGPIRLSAASFPVDIAAGDSLVMTLTYTADDTSYVVSRFDIDASPCPLPPIYVSAGSLSGPSRQPTIRVVYPNGGERLWVNRTAELRYDGVPPDAPVRLDVSYDDGRTWNVIAGNVKGHRYMWKAPSTPSDSCLLRVSQEVPATARAIAEPVTAFKGQRTTSAVITADGSTVMTSGGGTIRFLDAEDGRLLSSIDGIDQIMSITDGTTLIGWTPGFVVGVDIPTRTVRWRHELPTATHTVAIEASRQARRLLVAGGMSDSTIVLDYTRGTVVATLPRSKPAIRWATISPDGESVAICEMDSAVRVIDVDTRNLLYEIRTPGIARYYRAAFSPDGALLSVADGNGNTTLHDARTGVKIRNLSHRQYVNDNTYVSFSADGSRAALETGRDQTKIVETATGRDLVTIQRPPSSGSVSDAIFSPDGTTIMLLSPFLATVFDAQTGVQIAQYRRHDGTPSFTAAGDQVVVVNAADGAGRYDIGATVVQQDVSDHRWALVQTRAIIKDVRFAARYVGTSKDSVVTSAITNTGSVPLDVLSITLEGSQAMDFGLRTEGGFTLRPGESRNLEYSFHPTRQGELATLAIAQTQAGALRARITGRALPSLLDASSTTIDMGAVPLTDSRTTTPPAILRNTGTTDVRIIHVRPGGPDNQQFTFDPEPAFTLKPGETFTFPVTFKPERLGRATTTIEFKISGLDDPIVAVVTGEGIEAPVALSDPTTFRTIMLPSAVIPPAGTITTGVYDAVGLQTGASVHDNVMILAGGLIPVPSRWFGATGYDASMQYAYSLGVKIGAPIGKDVVAGGGYQFGQSTYDQDFSIDRIDSRITFNALWATVGYGNDDHRINAYAGYAFKRHVTAFEGSFDADATIFGLGGDYRIGRNWKLCVEGFFMRTMPVVPITAVVRYFGETYALEAGITLTAIPASGAAAPSLPVVPMLTWVKRW</sequence>
<dbReference type="InterPro" id="IPR002035">
    <property type="entry name" value="VWF_A"/>
</dbReference>
<evidence type="ECO:0000313" key="8">
    <source>
        <dbReference type="EMBL" id="OJX58644.1"/>
    </source>
</evidence>
<protein>
    <recommendedName>
        <fullName evidence="7">VWFA domain-containing protein</fullName>
    </recommendedName>
</protein>
<dbReference type="InterPro" id="IPR011047">
    <property type="entry name" value="Quinoprotein_ADH-like_sf"/>
</dbReference>
<evidence type="ECO:0000256" key="4">
    <source>
        <dbReference type="ARBA" id="ARBA00023069"/>
    </source>
</evidence>
<evidence type="ECO:0000256" key="2">
    <source>
        <dbReference type="ARBA" id="ARBA00004496"/>
    </source>
</evidence>
<evidence type="ECO:0000259" key="7">
    <source>
        <dbReference type="PROSITE" id="PS50234"/>
    </source>
</evidence>
<proteinExistence type="predicted"/>
<dbReference type="SUPFAM" id="SSF53300">
    <property type="entry name" value="vWA-like"/>
    <property type="match status" value="1"/>
</dbReference>
<dbReference type="Gene3D" id="2.60.40.10">
    <property type="entry name" value="Immunoglobulins"/>
    <property type="match status" value="2"/>
</dbReference>
<dbReference type="InterPro" id="IPR018391">
    <property type="entry name" value="PQQ_b-propeller_rpt"/>
</dbReference>
<feature type="domain" description="VWFA" evidence="7">
    <location>
        <begin position="85"/>
        <end position="255"/>
    </location>
</feature>
<dbReference type="SUPFAM" id="SSF50998">
    <property type="entry name" value="Quinoprotein alcohol dehydrogenase-like"/>
    <property type="match status" value="1"/>
</dbReference>
<dbReference type="InterPro" id="IPR015943">
    <property type="entry name" value="WD40/YVTN_repeat-like_dom_sf"/>
</dbReference>
<name>A0A1M3L167_9BACT</name>
<evidence type="ECO:0000256" key="5">
    <source>
        <dbReference type="ARBA" id="ARBA00023273"/>
    </source>
</evidence>
<dbReference type="SMART" id="SM00327">
    <property type="entry name" value="VWA"/>
    <property type="match status" value="1"/>
</dbReference>
<dbReference type="SMART" id="SM00564">
    <property type="entry name" value="PQQ"/>
    <property type="match status" value="3"/>
</dbReference>
<dbReference type="PANTHER" id="PTHR19879">
    <property type="entry name" value="TRANSCRIPTION INITIATION FACTOR TFIID"/>
    <property type="match status" value="1"/>
</dbReference>
<keyword evidence="6" id="KW-0732">Signal</keyword>
<dbReference type="InterPro" id="IPR013783">
    <property type="entry name" value="Ig-like_fold"/>
</dbReference>
<dbReference type="PROSITE" id="PS50234">
    <property type="entry name" value="VWFA"/>
    <property type="match status" value="1"/>
</dbReference>
<dbReference type="Pfam" id="PF22544">
    <property type="entry name" value="HYDIN_VesB_CFA65-like_Ig"/>
    <property type="match status" value="1"/>
</dbReference>
<dbReference type="Gene3D" id="3.40.50.410">
    <property type="entry name" value="von Willebrand factor, type A domain"/>
    <property type="match status" value="1"/>
</dbReference>
<keyword evidence="3" id="KW-0963">Cytoplasm</keyword>
<organism evidence="8 9">
    <name type="scientific">Candidatus Kapaibacterium thiocyanatum</name>
    <dbReference type="NCBI Taxonomy" id="1895771"/>
    <lineage>
        <taxon>Bacteria</taxon>
        <taxon>Pseudomonadati</taxon>
        <taxon>Candidatus Kapaibacteriota</taxon>
        <taxon>Candidatus Kapaibacteriia</taxon>
        <taxon>Candidatus Kapaibacteriales</taxon>
        <taxon>Candidatus Kapaibacteriaceae</taxon>
        <taxon>Candidatus Kapaibacterium</taxon>
    </lineage>
</organism>
<dbReference type="STRING" id="1895771.BGO89_00080"/>
<keyword evidence="5" id="KW-0966">Cell projection</keyword>
<dbReference type="Gene3D" id="2.130.10.10">
    <property type="entry name" value="YVTN repeat-like/Quinoprotein amine dehydrogenase"/>
    <property type="match status" value="2"/>
</dbReference>
<keyword evidence="4" id="KW-0969">Cilium</keyword>
<comment type="subcellular location">
    <subcellularLocation>
        <location evidence="1">Cell projection</location>
        <location evidence="1">Cilium</location>
    </subcellularLocation>
    <subcellularLocation>
        <location evidence="2">Cytoplasm</location>
    </subcellularLocation>
</comment>
<gene>
    <name evidence="8" type="ORF">BGO89_00080</name>
</gene>
<dbReference type="EMBL" id="MKVH01000017">
    <property type="protein sequence ID" value="OJX58644.1"/>
    <property type="molecule type" value="Genomic_DNA"/>
</dbReference>
<evidence type="ECO:0000256" key="3">
    <source>
        <dbReference type="ARBA" id="ARBA00022490"/>
    </source>
</evidence>
<dbReference type="NCBIfam" id="NF012200">
    <property type="entry name" value="choice_anch_D"/>
    <property type="match status" value="3"/>
</dbReference>
<feature type="signal peptide" evidence="6">
    <location>
        <begin position="1"/>
        <end position="19"/>
    </location>
</feature>